<evidence type="ECO:0000313" key="1">
    <source>
        <dbReference type="EMBL" id="KAL2281162.1"/>
    </source>
</evidence>
<keyword evidence="2" id="KW-1185">Reference proteome</keyword>
<evidence type="ECO:0000313" key="2">
    <source>
        <dbReference type="Proteomes" id="UP001600888"/>
    </source>
</evidence>
<name>A0ABR4EFD4_9PEZI</name>
<comment type="caution">
    <text evidence="1">The sequence shown here is derived from an EMBL/GenBank/DDBJ whole genome shotgun (WGS) entry which is preliminary data.</text>
</comment>
<organism evidence="1 2">
    <name type="scientific">Diaporthe vaccinii</name>
    <dbReference type="NCBI Taxonomy" id="105482"/>
    <lineage>
        <taxon>Eukaryota</taxon>
        <taxon>Fungi</taxon>
        <taxon>Dikarya</taxon>
        <taxon>Ascomycota</taxon>
        <taxon>Pezizomycotina</taxon>
        <taxon>Sordariomycetes</taxon>
        <taxon>Sordariomycetidae</taxon>
        <taxon>Diaporthales</taxon>
        <taxon>Diaporthaceae</taxon>
        <taxon>Diaporthe</taxon>
        <taxon>Diaporthe eres species complex</taxon>
    </lineage>
</organism>
<proteinExistence type="predicted"/>
<gene>
    <name evidence="1" type="ORF">FJTKL_11819</name>
</gene>
<accession>A0ABR4EFD4</accession>
<protein>
    <submittedName>
        <fullName evidence="1">Uncharacterized protein</fullName>
    </submittedName>
</protein>
<reference evidence="1 2" key="1">
    <citation type="submission" date="2024-03" db="EMBL/GenBank/DDBJ databases">
        <title>A high-quality draft genome sequence of Diaporthe vaccinii, a causative agent of upright dieback and viscid rot disease in cranberry plants.</title>
        <authorList>
            <person name="Sarrasin M."/>
            <person name="Lang B.F."/>
            <person name="Burger G."/>
        </authorList>
    </citation>
    <scope>NUCLEOTIDE SEQUENCE [LARGE SCALE GENOMIC DNA]</scope>
    <source>
        <strain evidence="1 2">IS7</strain>
    </source>
</reference>
<dbReference type="Proteomes" id="UP001600888">
    <property type="component" value="Unassembled WGS sequence"/>
</dbReference>
<sequence length="313" mass="35649">MAHNFTHFKFHRLTQHQPSAKTHPNTAYQYQTFKMNSFRRLTSSAFVRTISHARQPIRSFVVSKIVPVAMGATVFGMGCMVGPPAFEHRTLPDDNPILLSLDHTQGAVRKDNHTEAARSIDYNTNPKPAAYGAQLVKRIDQEKLEVSRLIAEEWKKPSSEGQHEKQRRLVRLKSLYDAVWALHMIDISEDPKVWKLLDRNAIGLNLPGTDTTRTLQKAKETITAGDTRSLEAYIKEVIEKHAQLGHRTRPVSELEKFMARAPAGSAVLSRLRMLQRVATEDTEESRFLVQDIMHGLWWVLERKARELDGVVGK</sequence>
<dbReference type="EMBL" id="JBAWTH010000059">
    <property type="protein sequence ID" value="KAL2281162.1"/>
    <property type="molecule type" value="Genomic_DNA"/>
</dbReference>